<dbReference type="SUPFAM" id="SSF54593">
    <property type="entry name" value="Glyoxalase/Bleomycin resistance protein/Dihydroxybiphenyl dioxygenase"/>
    <property type="match status" value="1"/>
</dbReference>
<dbReference type="InterPro" id="IPR018146">
    <property type="entry name" value="Glyoxalase_1_CS"/>
</dbReference>
<dbReference type="Pfam" id="PF00903">
    <property type="entry name" value="Glyoxalase"/>
    <property type="match status" value="1"/>
</dbReference>
<dbReference type="PANTHER" id="PTHR43048:SF3">
    <property type="entry name" value="METHYLMALONYL-COA EPIMERASE, MITOCHONDRIAL"/>
    <property type="match status" value="1"/>
</dbReference>
<evidence type="ECO:0000313" key="3">
    <source>
        <dbReference type="EMBL" id="SVC06918.1"/>
    </source>
</evidence>
<dbReference type="PROSITE" id="PS00934">
    <property type="entry name" value="GLYOXALASE_I_1"/>
    <property type="match status" value="1"/>
</dbReference>
<accession>A0A382J542</accession>
<dbReference type="InterPro" id="IPR051785">
    <property type="entry name" value="MMCE/EMCE_epimerase"/>
</dbReference>
<dbReference type="PANTHER" id="PTHR43048">
    <property type="entry name" value="METHYLMALONYL-COA EPIMERASE"/>
    <property type="match status" value="1"/>
</dbReference>
<dbReference type="EMBL" id="UINC01071756">
    <property type="protein sequence ID" value="SVC06918.1"/>
    <property type="molecule type" value="Genomic_DNA"/>
</dbReference>
<dbReference type="InterPro" id="IPR004360">
    <property type="entry name" value="Glyas_Fos-R_dOase_dom"/>
</dbReference>
<gene>
    <name evidence="3" type="ORF">METZ01_LOCUS259772</name>
</gene>
<dbReference type="InterPro" id="IPR029068">
    <property type="entry name" value="Glyas_Bleomycin-R_OHBP_Dase"/>
</dbReference>
<dbReference type="GO" id="GO:0046491">
    <property type="term" value="P:L-methylmalonyl-CoA metabolic process"/>
    <property type="evidence" value="ECO:0007669"/>
    <property type="project" value="TreeGrafter"/>
</dbReference>
<evidence type="ECO:0000259" key="2">
    <source>
        <dbReference type="PROSITE" id="PS51819"/>
    </source>
</evidence>
<dbReference type="PROSITE" id="PS51819">
    <property type="entry name" value="VOC"/>
    <property type="match status" value="1"/>
</dbReference>
<organism evidence="3">
    <name type="scientific">marine metagenome</name>
    <dbReference type="NCBI Taxonomy" id="408172"/>
    <lineage>
        <taxon>unclassified sequences</taxon>
        <taxon>metagenomes</taxon>
        <taxon>ecological metagenomes</taxon>
    </lineage>
</organism>
<dbReference type="GO" id="GO:0004493">
    <property type="term" value="F:methylmalonyl-CoA epimerase activity"/>
    <property type="evidence" value="ECO:0007669"/>
    <property type="project" value="TreeGrafter"/>
</dbReference>
<sequence>MAVRGTDHTCYTVRDMAKSLAFYKDLLGFEIVHERSEVTTGYFRAIIGFPDGVVHAVLLNIPGSDHHLELFQYKHPIGVPQDLTPNNPGSSHIAYHVEDLNAMYRTMHDDMVALGCSFVCDPVYLDQGPNQGGWALYMYDPDGIPIELFQPPSR</sequence>
<dbReference type="GO" id="GO:0004462">
    <property type="term" value="F:lactoylglutathione lyase activity"/>
    <property type="evidence" value="ECO:0007669"/>
    <property type="project" value="InterPro"/>
</dbReference>
<dbReference type="GO" id="GO:0046872">
    <property type="term" value="F:metal ion binding"/>
    <property type="evidence" value="ECO:0007669"/>
    <property type="project" value="UniProtKB-KW"/>
</dbReference>
<evidence type="ECO:0000256" key="1">
    <source>
        <dbReference type="ARBA" id="ARBA00022723"/>
    </source>
</evidence>
<dbReference type="AlphaFoldDB" id="A0A382J542"/>
<reference evidence="3" key="1">
    <citation type="submission" date="2018-05" db="EMBL/GenBank/DDBJ databases">
        <authorList>
            <person name="Lanie J.A."/>
            <person name="Ng W.-L."/>
            <person name="Kazmierczak K.M."/>
            <person name="Andrzejewski T.M."/>
            <person name="Davidsen T.M."/>
            <person name="Wayne K.J."/>
            <person name="Tettelin H."/>
            <person name="Glass J.I."/>
            <person name="Rusch D."/>
            <person name="Podicherti R."/>
            <person name="Tsui H.-C.T."/>
            <person name="Winkler M.E."/>
        </authorList>
    </citation>
    <scope>NUCLEOTIDE SEQUENCE</scope>
</reference>
<protein>
    <recommendedName>
        <fullName evidence="2">VOC domain-containing protein</fullName>
    </recommendedName>
</protein>
<name>A0A382J542_9ZZZZ</name>
<dbReference type="InterPro" id="IPR037523">
    <property type="entry name" value="VOC_core"/>
</dbReference>
<dbReference type="Gene3D" id="3.10.180.10">
    <property type="entry name" value="2,3-Dihydroxybiphenyl 1,2-Dioxygenase, domain 1"/>
    <property type="match status" value="1"/>
</dbReference>
<keyword evidence="1" id="KW-0479">Metal-binding</keyword>
<feature type="domain" description="VOC" evidence="2">
    <location>
        <begin position="5"/>
        <end position="151"/>
    </location>
</feature>
<dbReference type="CDD" id="cd06587">
    <property type="entry name" value="VOC"/>
    <property type="match status" value="1"/>
</dbReference>
<proteinExistence type="predicted"/>